<dbReference type="GO" id="GO:0003677">
    <property type="term" value="F:DNA binding"/>
    <property type="evidence" value="ECO:0007669"/>
    <property type="project" value="TreeGrafter"/>
</dbReference>
<dbReference type="OrthoDB" id="9890280at2759"/>
<dbReference type="GO" id="GO:0005634">
    <property type="term" value="C:nucleus"/>
    <property type="evidence" value="ECO:0007669"/>
    <property type="project" value="TreeGrafter"/>
</dbReference>
<organism evidence="6 7">
    <name type="scientific">Phaeodactylum tricornutum (strain CCAP 1055/1)</name>
    <dbReference type="NCBI Taxonomy" id="556484"/>
    <lineage>
        <taxon>Eukaryota</taxon>
        <taxon>Sar</taxon>
        <taxon>Stramenopiles</taxon>
        <taxon>Ochrophyta</taxon>
        <taxon>Bacillariophyta</taxon>
        <taxon>Bacillariophyceae</taxon>
        <taxon>Bacillariophycidae</taxon>
        <taxon>Naviculales</taxon>
        <taxon>Phaeodactylaceae</taxon>
        <taxon>Phaeodactylum</taxon>
    </lineage>
</organism>
<dbReference type="GO" id="GO:2000001">
    <property type="term" value="P:regulation of DNA damage checkpoint"/>
    <property type="evidence" value="ECO:0007669"/>
    <property type="project" value="TreeGrafter"/>
</dbReference>
<accession>B5Y3C1</accession>
<dbReference type="SUPFAM" id="SSF50978">
    <property type="entry name" value="WD40 repeat-like"/>
    <property type="match status" value="1"/>
</dbReference>
<name>B5Y3C1_PHATC</name>
<keyword evidence="3" id="KW-0677">Repeat</keyword>
<evidence type="ECO:0000256" key="1">
    <source>
        <dbReference type="ARBA" id="ARBA00005434"/>
    </source>
</evidence>
<evidence type="ECO:0000256" key="3">
    <source>
        <dbReference type="ARBA" id="ARBA00022737"/>
    </source>
</evidence>
<dbReference type="InterPro" id="IPR015943">
    <property type="entry name" value="WD40/YVTN_repeat-like_dom_sf"/>
</dbReference>
<feature type="compositionally biased region" description="Low complexity" evidence="5">
    <location>
        <begin position="104"/>
        <end position="114"/>
    </location>
</feature>
<dbReference type="SMART" id="SM00320">
    <property type="entry name" value="WD40"/>
    <property type="match status" value="4"/>
</dbReference>
<sequence length="579" mass="63131">MVDAKRQRNQQVLLESGLLSLAATVRASARPVPTRTHTGLTARKRNATHDGKFESARLQRKSNRIAGIASDGLYVQEERAGRFTLAGTHDTNNPSRIDSMDTANTTNHNNNHNQNDVKEHYRGRVNDGADLSLAQVVALAGPKWTDDDSLSHAQALFRRLQSADFAPPDDCALPDTPHAAHKEMDNTTTAIPCKVVTPGSTPTNTLHNTTDTTIPSHDHFVRQVQHMSVDSDHQVAKVVPDRIYGIATHPSPHQLIVCAGDKSGYVGIWNVDAYHPEKDTDKAVHVFKYHSGAAACLQWNSNGTSLLSASYDGTVRVLDVATASAQQVFATFDDDPVHAHRPGANTDTGYRFWTQYACWDASEQGLFVATSIGTALHVDLRTAPASKVTFHEQLAEKKINTLSLHRNGHTLLSAGLDCQLQTWDWRKLGDNRTSRHSKAPSPVASYHCGKSVNSAYFSPTGTYAVATTMAHKLDIFTNLERASGSNSKPTKSLRHDNLTGRWLTTFMAVWHPTLDVFGVGSMQKPRAVEIFDPSRTVPLVRAIQGDALTAVASRCAFHASTGRPVLVGGNSSGRVTIVR</sequence>
<dbReference type="PANTHER" id="PTHR14773">
    <property type="entry name" value="WD REPEAT-CONTAINING PROTEIN 76"/>
    <property type="match status" value="1"/>
</dbReference>
<dbReference type="Proteomes" id="UP000000759">
    <property type="component" value="Chromosome 11"/>
</dbReference>
<evidence type="ECO:0000256" key="5">
    <source>
        <dbReference type="SAM" id="MobiDB-lite"/>
    </source>
</evidence>
<dbReference type="PaxDb" id="2850-Phatr36668"/>
<proteinExistence type="inferred from homology"/>
<protein>
    <submittedName>
        <fullName evidence="6">Uncharacterized protein</fullName>
    </submittedName>
</protein>
<dbReference type="InterPro" id="IPR001680">
    <property type="entry name" value="WD40_rpt"/>
</dbReference>
<dbReference type="InParanoid" id="B5Y3C1"/>
<reference evidence="7" key="2">
    <citation type="submission" date="2008-08" db="EMBL/GenBank/DDBJ databases">
        <authorList>
            <consortium name="Diatom Consortium"/>
            <person name="Grigoriev I."/>
            <person name="Grimwood J."/>
            <person name="Kuo A."/>
            <person name="Otillar R.P."/>
            <person name="Salamov A."/>
            <person name="Detter J.C."/>
            <person name="Lindquist E."/>
            <person name="Shapiro H."/>
            <person name="Lucas S."/>
            <person name="Glavina del Rio T."/>
            <person name="Pitluck S."/>
            <person name="Rokhsar D."/>
            <person name="Bowler C."/>
        </authorList>
    </citation>
    <scope>GENOME REANNOTATION</scope>
    <source>
        <strain evidence="7">CCAP 1055/1</strain>
    </source>
</reference>
<evidence type="ECO:0000313" key="7">
    <source>
        <dbReference type="Proteomes" id="UP000000759"/>
    </source>
</evidence>
<dbReference type="AlphaFoldDB" id="B5Y3C1"/>
<dbReference type="eggNOG" id="KOG4328">
    <property type="taxonomic scope" value="Eukaryota"/>
</dbReference>
<dbReference type="PANTHER" id="PTHR14773:SF0">
    <property type="entry name" value="WD REPEAT-CONTAINING PROTEIN 76"/>
    <property type="match status" value="1"/>
</dbReference>
<dbReference type="HOGENOM" id="CLU_431182_0_0_1"/>
<dbReference type="InterPro" id="IPR036322">
    <property type="entry name" value="WD40_repeat_dom_sf"/>
</dbReference>
<dbReference type="KEGG" id="pti:PHATR_36668"/>
<dbReference type="InterPro" id="IPR050853">
    <property type="entry name" value="WD_repeat_DNA-damage-binding"/>
</dbReference>
<keyword evidence="7" id="KW-1185">Reference proteome</keyword>
<dbReference type="GeneID" id="7204484"/>
<evidence type="ECO:0000256" key="4">
    <source>
        <dbReference type="PROSITE-ProRule" id="PRU00221"/>
    </source>
</evidence>
<comment type="similarity">
    <text evidence="1">Belongs to the WD repeat DDB2/WDR76 family.</text>
</comment>
<reference evidence="6 7" key="1">
    <citation type="journal article" date="2008" name="Nature">
        <title>The Phaeodactylum genome reveals the evolutionary history of diatom genomes.</title>
        <authorList>
            <person name="Bowler C."/>
            <person name="Allen A.E."/>
            <person name="Badger J.H."/>
            <person name="Grimwood J."/>
            <person name="Jabbari K."/>
            <person name="Kuo A."/>
            <person name="Maheswari U."/>
            <person name="Martens C."/>
            <person name="Maumus F."/>
            <person name="Otillar R.P."/>
            <person name="Rayko E."/>
            <person name="Salamov A."/>
            <person name="Vandepoele K."/>
            <person name="Beszteri B."/>
            <person name="Gruber A."/>
            <person name="Heijde M."/>
            <person name="Katinka M."/>
            <person name="Mock T."/>
            <person name="Valentin K."/>
            <person name="Verret F."/>
            <person name="Berges J.A."/>
            <person name="Brownlee C."/>
            <person name="Cadoret J.P."/>
            <person name="Chiovitti A."/>
            <person name="Choi C.J."/>
            <person name="Coesel S."/>
            <person name="De Martino A."/>
            <person name="Detter J.C."/>
            <person name="Durkin C."/>
            <person name="Falciatore A."/>
            <person name="Fournet J."/>
            <person name="Haruta M."/>
            <person name="Huysman M.J."/>
            <person name="Jenkins B.D."/>
            <person name="Jiroutova K."/>
            <person name="Jorgensen R.E."/>
            <person name="Joubert Y."/>
            <person name="Kaplan A."/>
            <person name="Kroger N."/>
            <person name="Kroth P.G."/>
            <person name="La Roche J."/>
            <person name="Lindquist E."/>
            <person name="Lommer M."/>
            <person name="Martin-Jezequel V."/>
            <person name="Lopez P.J."/>
            <person name="Lucas S."/>
            <person name="Mangogna M."/>
            <person name="McGinnis K."/>
            <person name="Medlin L.K."/>
            <person name="Montsant A."/>
            <person name="Oudot-Le Secq M.P."/>
            <person name="Napoli C."/>
            <person name="Obornik M."/>
            <person name="Parker M.S."/>
            <person name="Petit J.L."/>
            <person name="Porcel B.M."/>
            <person name="Poulsen N."/>
            <person name="Robison M."/>
            <person name="Rychlewski L."/>
            <person name="Rynearson T.A."/>
            <person name="Schmutz J."/>
            <person name="Shapiro H."/>
            <person name="Siaut M."/>
            <person name="Stanley M."/>
            <person name="Sussman M.R."/>
            <person name="Taylor A.R."/>
            <person name="Vardi A."/>
            <person name="von Dassow P."/>
            <person name="Vyverman W."/>
            <person name="Willis A."/>
            <person name="Wyrwicz L.S."/>
            <person name="Rokhsar D.S."/>
            <person name="Weissenbach J."/>
            <person name="Armbrust E.V."/>
            <person name="Green B.R."/>
            <person name="Van de Peer Y."/>
            <person name="Grigoriev I.V."/>
        </authorList>
    </citation>
    <scope>NUCLEOTIDE SEQUENCE [LARGE SCALE GENOMIC DNA]</scope>
    <source>
        <strain evidence="6 7">CCAP 1055/1</strain>
    </source>
</reference>
<feature type="repeat" description="WD" evidence="4">
    <location>
        <begin position="287"/>
        <end position="328"/>
    </location>
</feature>
<dbReference type="STRING" id="556484.B5Y3C1"/>
<dbReference type="EMBL" id="CP001141">
    <property type="protein sequence ID" value="ACI65094.1"/>
    <property type="molecule type" value="Genomic_DNA"/>
</dbReference>
<gene>
    <name evidence="6" type="ORF">PHATR_36668</name>
</gene>
<dbReference type="PROSITE" id="PS50082">
    <property type="entry name" value="WD_REPEATS_2"/>
    <property type="match status" value="1"/>
</dbReference>
<dbReference type="Gene3D" id="2.130.10.10">
    <property type="entry name" value="YVTN repeat-like/Quinoprotein amine dehydrogenase"/>
    <property type="match status" value="1"/>
</dbReference>
<evidence type="ECO:0000256" key="2">
    <source>
        <dbReference type="ARBA" id="ARBA00022574"/>
    </source>
</evidence>
<dbReference type="RefSeq" id="XP_002185624.1">
    <property type="nucleotide sequence ID" value="XM_002185588.1"/>
</dbReference>
<evidence type="ECO:0000313" key="6">
    <source>
        <dbReference type="EMBL" id="ACI65094.1"/>
    </source>
</evidence>
<dbReference type="PROSITE" id="PS50294">
    <property type="entry name" value="WD_REPEATS_REGION"/>
    <property type="match status" value="1"/>
</dbReference>
<keyword evidence="2 4" id="KW-0853">WD repeat</keyword>
<dbReference type="Pfam" id="PF00400">
    <property type="entry name" value="WD40"/>
    <property type="match status" value="2"/>
</dbReference>
<feature type="region of interest" description="Disordered" evidence="5">
    <location>
        <begin position="85"/>
        <end position="118"/>
    </location>
</feature>